<sequence length="168" mass="19253">MNPRHRTTTNHKLKEQLIYNQVSKNPPWDKLTALVPGGAWLQTPTAMAFPATFNHSRGNLPVPIQRCQILSRAKFVGKQPSRRKQLRISKRLLLVVLTLAFSMASVGIMEDFQGNFWLKTYLLLGALFWGNLLIYLSFYPRWGQKLLQREQKKSGPISGPKSRHGQKN</sequence>
<dbReference type="Proteomes" id="UP000001425">
    <property type="component" value="Chromosome"/>
</dbReference>
<keyword evidence="1" id="KW-0812">Transmembrane</keyword>
<protein>
    <submittedName>
        <fullName evidence="2">Sll0552 protein</fullName>
    </submittedName>
</protein>
<dbReference type="KEGG" id="syn:sll0552"/>
<dbReference type="InParanoid" id="Q55391"/>
<dbReference type="PaxDb" id="1148-1001240"/>
<keyword evidence="1" id="KW-0472">Membrane</keyword>
<name>Q55391_SYNY3</name>
<dbReference type="STRING" id="1148.gene:10499985"/>
<dbReference type="eggNOG" id="ENOG5031UKD">
    <property type="taxonomic scope" value="Bacteria"/>
</dbReference>
<dbReference type="AlphaFoldDB" id="Q55391"/>
<accession>Q55391</accession>
<organism evidence="2 3">
    <name type="scientific">Synechocystis sp. (strain ATCC 27184 / PCC 6803 / Kazusa)</name>
    <dbReference type="NCBI Taxonomy" id="1111708"/>
    <lineage>
        <taxon>Bacteria</taxon>
        <taxon>Bacillati</taxon>
        <taxon>Cyanobacteriota</taxon>
        <taxon>Cyanophyceae</taxon>
        <taxon>Synechococcales</taxon>
        <taxon>Merismopediaceae</taxon>
        <taxon>Synechocystis</taxon>
    </lineage>
</organism>
<dbReference type="EMBL" id="BA000022">
    <property type="protein sequence ID" value="BAA10481.1"/>
    <property type="molecule type" value="Genomic_DNA"/>
</dbReference>
<dbReference type="EnsemblBacteria" id="BAA10481">
    <property type="protein sequence ID" value="BAA10481"/>
    <property type="gene ID" value="BAA10481"/>
</dbReference>
<evidence type="ECO:0000313" key="2">
    <source>
        <dbReference type="EMBL" id="BAA10481.1"/>
    </source>
</evidence>
<keyword evidence="1" id="KW-1133">Transmembrane helix</keyword>
<proteinExistence type="predicted"/>
<dbReference type="PIR" id="S75746">
    <property type="entry name" value="S75746"/>
</dbReference>
<gene>
    <name evidence="2" type="ordered locus">sll0552</name>
</gene>
<reference evidence="2 3" key="2">
    <citation type="journal article" date="1996" name="DNA Res.">
        <title>Sequence analysis of the genome of the unicellular cyanobacterium Synechocystis sp. strain PCC6803. II. Sequence determination of the entire genome and assignment of potential protein-coding regions.</title>
        <authorList>
            <person name="Kaneko T."/>
            <person name="Sato S."/>
            <person name="Kotani H."/>
            <person name="Tanaka A."/>
            <person name="Asamizu E."/>
            <person name="Nakamura Y."/>
            <person name="Miyajima N."/>
            <person name="Hirosawa M."/>
            <person name="Sugiura M."/>
            <person name="Sasamoto S."/>
            <person name="Kimura T."/>
            <person name="Hosouchi T."/>
            <person name="Matsuno A."/>
            <person name="Muraki A."/>
            <person name="Nakazaki N."/>
            <person name="Naruo K."/>
            <person name="Okumura S."/>
            <person name="Shimpo S."/>
            <person name="Takeuchi C."/>
            <person name="Wada T."/>
            <person name="Watanabe A."/>
            <person name="Yamada M."/>
            <person name="Yasuda M."/>
            <person name="Tabata S."/>
        </authorList>
    </citation>
    <scope>NUCLEOTIDE SEQUENCE [LARGE SCALE GENOMIC DNA]</scope>
    <source>
        <strain evidence="3">ATCC 27184 / PCC 6803 / Kazusa</strain>
    </source>
</reference>
<feature type="transmembrane region" description="Helical" evidence="1">
    <location>
        <begin position="121"/>
        <end position="139"/>
    </location>
</feature>
<feature type="transmembrane region" description="Helical" evidence="1">
    <location>
        <begin position="92"/>
        <end position="109"/>
    </location>
</feature>
<keyword evidence="3" id="KW-1185">Reference proteome</keyword>
<evidence type="ECO:0000313" key="3">
    <source>
        <dbReference type="Proteomes" id="UP000001425"/>
    </source>
</evidence>
<reference evidence="2 3" key="1">
    <citation type="journal article" date="1995" name="DNA Res.">
        <title>Sequence analysis of the genome of the unicellular cyanobacterium Synechocystis sp. strain PCC6803. I. Sequence features in the 1 Mb region from map positions 64% to 92% of the genome.</title>
        <authorList>
            <person name="Kaneko T."/>
            <person name="Tanaka A."/>
            <person name="Sato S."/>
            <person name="Kotani H."/>
            <person name="Sazuka T."/>
            <person name="Miyajima N."/>
            <person name="Sugiura M."/>
            <person name="Tabata S."/>
        </authorList>
    </citation>
    <scope>NUCLEOTIDE SEQUENCE [LARGE SCALE GENOMIC DNA]</scope>
    <source>
        <strain evidence="3">ATCC 27184 / PCC 6803 / Kazusa</strain>
    </source>
</reference>
<evidence type="ECO:0000256" key="1">
    <source>
        <dbReference type="SAM" id="Phobius"/>
    </source>
</evidence>